<organism evidence="1 2">
    <name type="scientific">Candidatus Ornithobacterium hominis</name>
    <dbReference type="NCBI Taxonomy" id="2497989"/>
    <lineage>
        <taxon>Bacteria</taxon>
        <taxon>Pseudomonadati</taxon>
        <taxon>Bacteroidota</taxon>
        <taxon>Flavobacteriia</taxon>
        <taxon>Flavobacteriales</taxon>
        <taxon>Weeksellaceae</taxon>
        <taxon>Ornithobacterium</taxon>
    </lineage>
</organism>
<sequence>MILASVSLALIFLVMFIIFAKKGQFDEGESPAIRILKDDNTKEDE</sequence>
<dbReference type="EMBL" id="UNSC01000001">
    <property type="protein sequence ID" value="SZD71076.1"/>
    <property type="molecule type" value="Genomic_DNA"/>
</dbReference>
<reference evidence="1 2" key="1">
    <citation type="submission" date="2018-09" db="EMBL/GenBank/DDBJ databases">
        <authorList>
            <consortium name="Pathogen Informatics"/>
        </authorList>
    </citation>
    <scope>NUCLEOTIDE SEQUENCE [LARGE SCALE GENOMIC DNA]</scope>
    <source>
        <strain evidence="1 2">OH-22767</strain>
    </source>
</reference>
<gene>
    <name evidence="1" type="ORF">SAMEA104719789_00168</name>
</gene>
<evidence type="ECO:0000313" key="2">
    <source>
        <dbReference type="Proteomes" id="UP000262142"/>
    </source>
</evidence>
<keyword evidence="2" id="KW-1185">Reference proteome</keyword>
<protein>
    <submittedName>
        <fullName evidence="1">Uncharacterized protein, possibly involved in nitrogen fixation</fullName>
    </submittedName>
</protein>
<dbReference type="InterPro" id="IPR004714">
    <property type="entry name" value="Cyt_oxidase_maturation_cbb3"/>
</dbReference>
<evidence type="ECO:0000313" key="1">
    <source>
        <dbReference type="EMBL" id="SZD71076.1"/>
    </source>
</evidence>
<dbReference type="Proteomes" id="UP000262142">
    <property type="component" value="Unassembled WGS sequence"/>
</dbReference>
<dbReference type="NCBIfam" id="TIGR00847">
    <property type="entry name" value="ccoS"/>
    <property type="match status" value="1"/>
</dbReference>
<proteinExistence type="predicted"/>
<name>A0A383TVQ6_9FLAO</name>
<dbReference type="Pfam" id="PF03597">
    <property type="entry name" value="FixS"/>
    <property type="match status" value="1"/>
</dbReference>
<accession>A0A383TVQ6</accession>
<dbReference type="AlphaFoldDB" id="A0A383TVQ6"/>